<dbReference type="Pfam" id="PF11246">
    <property type="entry name" value="Phage_gp53"/>
    <property type="match status" value="1"/>
</dbReference>
<reference evidence="1" key="1">
    <citation type="submission" date="2020-04" db="EMBL/GenBank/DDBJ databases">
        <authorList>
            <person name="Chiriac C."/>
            <person name="Salcher M."/>
            <person name="Ghai R."/>
            <person name="Kavagutti S V."/>
        </authorList>
    </citation>
    <scope>NUCLEOTIDE SEQUENCE</scope>
</reference>
<proteinExistence type="predicted"/>
<protein>
    <submittedName>
        <fullName evidence="1">Baseplate wedge subunit</fullName>
    </submittedName>
</protein>
<name>A0A6J5LEI4_9CAUD</name>
<gene>
    <name evidence="1" type="ORF">UFOVP250_20</name>
</gene>
<dbReference type="EMBL" id="LR796270">
    <property type="protein sequence ID" value="CAB4132994.1"/>
    <property type="molecule type" value="Genomic_DNA"/>
</dbReference>
<organism evidence="1">
    <name type="scientific">uncultured Caudovirales phage</name>
    <dbReference type="NCBI Taxonomy" id="2100421"/>
    <lineage>
        <taxon>Viruses</taxon>
        <taxon>Duplodnaviria</taxon>
        <taxon>Heunggongvirae</taxon>
        <taxon>Uroviricota</taxon>
        <taxon>Caudoviricetes</taxon>
        <taxon>Peduoviridae</taxon>
        <taxon>Maltschvirus</taxon>
        <taxon>Maltschvirus maltsch</taxon>
    </lineage>
</organism>
<evidence type="ECO:0000313" key="1">
    <source>
        <dbReference type="EMBL" id="CAB4132994.1"/>
    </source>
</evidence>
<accession>A0A6J5LEI4</accession>
<sequence length="211" mass="24200">MLYFNSFPKISFPDNNGNLISLTNIMERVEIIPSLLKNPLLFYSYDIQEGDTPDIVATKYYGDPNRYWVVLFANQILDAQWEWPLNSKEINDYINNKYYEASGNTSGLAYAQTTIYEYSKIITTKNSDSLVVSVKSIPIDYFTYTSTPDSSTTQPFANTNSSVTVSITTTQQSLYDYEMALNESKRNIKLINTDYVSKIEQQLVSLLRDKK</sequence>
<dbReference type="InterPro" id="IPR022607">
    <property type="entry name" value="Phage_T4_Gp53_baseplate_wedge"/>
</dbReference>